<evidence type="ECO:0000313" key="5">
    <source>
        <dbReference type="RefSeq" id="XP_014641045.1"/>
    </source>
</evidence>
<evidence type="ECO:0000313" key="4">
    <source>
        <dbReference type="Proteomes" id="UP000694910"/>
    </source>
</evidence>
<name>A0ABM1CNB4_CERSS</name>
<dbReference type="SUPFAM" id="SSF47923">
    <property type="entry name" value="Ypt/Rab-GAP domain of gyp1p"/>
    <property type="match status" value="2"/>
</dbReference>
<dbReference type="InterPro" id="IPR050302">
    <property type="entry name" value="Rab_GAP_TBC_domain"/>
</dbReference>
<feature type="domain" description="Rab-GAP TBC" evidence="3">
    <location>
        <begin position="466"/>
        <end position="677"/>
    </location>
</feature>
<dbReference type="PROSITE" id="PS50086">
    <property type="entry name" value="TBC_RABGAP"/>
    <property type="match status" value="1"/>
</dbReference>
<dbReference type="InterPro" id="IPR000195">
    <property type="entry name" value="Rab-GAP-TBC_dom"/>
</dbReference>
<organism evidence="4 5">
    <name type="scientific">Ceratotherium simum simum</name>
    <name type="common">Southern white rhinoceros</name>
    <dbReference type="NCBI Taxonomy" id="73337"/>
    <lineage>
        <taxon>Eukaryota</taxon>
        <taxon>Metazoa</taxon>
        <taxon>Chordata</taxon>
        <taxon>Craniata</taxon>
        <taxon>Vertebrata</taxon>
        <taxon>Euteleostomi</taxon>
        <taxon>Mammalia</taxon>
        <taxon>Eutheria</taxon>
        <taxon>Laurasiatheria</taxon>
        <taxon>Perissodactyla</taxon>
        <taxon>Rhinocerotidae</taxon>
        <taxon>Ceratotherium</taxon>
    </lineage>
</organism>
<dbReference type="PANTHER" id="PTHR47219:SF15">
    <property type="entry name" value="TBC1 DOMAIN FAMILY MEMBER 12 ISOFORM X1"/>
    <property type="match status" value="1"/>
</dbReference>
<proteinExistence type="predicted"/>
<dbReference type="Pfam" id="PF00566">
    <property type="entry name" value="RabGAP-TBC"/>
    <property type="match status" value="1"/>
</dbReference>
<feature type="region of interest" description="Disordered" evidence="2">
    <location>
        <begin position="260"/>
        <end position="294"/>
    </location>
</feature>
<gene>
    <name evidence="5" type="primary">LOC101401666</name>
</gene>
<feature type="region of interest" description="Disordered" evidence="2">
    <location>
        <begin position="88"/>
        <end position="244"/>
    </location>
</feature>
<reference evidence="5" key="1">
    <citation type="submission" date="2025-08" db="UniProtKB">
        <authorList>
            <consortium name="RefSeq"/>
        </authorList>
    </citation>
    <scope>IDENTIFICATION</scope>
</reference>
<dbReference type="Gene3D" id="1.10.472.80">
    <property type="entry name" value="Ypt/Rab-GAP domain of gyp1p, domain 3"/>
    <property type="match status" value="1"/>
</dbReference>
<dbReference type="GeneID" id="101401666"/>
<keyword evidence="4" id="KW-1185">Reference proteome</keyword>
<dbReference type="RefSeq" id="XP_014641045.1">
    <property type="nucleotide sequence ID" value="XM_014785559.1"/>
</dbReference>
<feature type="compositionally biased region" description="Low complexity" evidence="2">
    <location>
        <begin position="225"/>
        <end position="234"/>
    </location>
</feature>
<feature type="region of interest" description="Disordered" evidence="2">
    <location>
        <begin position="1"/>
        <end position="58"/>
    </location>
</feature>
<keyword evidence="1" id="KW-0175">Coiled coil</keyword>
<sequence>MVGPEDAGACSGRNPKLPPVLAPEPAGQDGKMIRATGGFGGGAGAVEPPEEEEETPPQQLLRRYLAAAGGQLEPGLCYCPLPVGQPRAPADACPPDSGSKHRGAEAADTCTPRHGGMTNGDSGFLPGQDCHDLEEARGLARAGGREPRPRRLCLEGPGDDGADGAGSPSNWAAQLEDPLRSCCLAAADPEEPEGAASGSRGSPASGGSSSEDLEPPGAGTRGPEEGATPATAAERTSGCAGAEPRLGFSDVLLNSRNTFEVSRRQSGQDHLLPAGPPAASPAVEQGPAGTSTWARRSGGFADFFVRNLFPKRTKELKSVVHSAPGWKLFGKVPPRENLQKTSKIIQQEYEARTGRTCKPPPQSSRRKNFEFEPLSTTALILEDRPSNLPAKSVEEALRHRQEYDEMVAEAKKREIKEAHKRKKIMKERFKQEENIASAMVIWINEILPNWEVMRSTRRVRELWWQGLPPSVRGKVWSLAVGNELNITPELYEIFLSRAKERWKSFSETSSENDTEGNAGVSVADREASLELIKLDISRTFPSLYIFQKGGPYHDVLHSILGAYTCYRPDVGYVQGMSFIAAVLILNLEEADAFIAFANLLNKPCQLAFFRVDHSMMLKYFATFEVFFEENLSKLFLHFKSYSLTPDIYLIDWIFTLYSKSLPLDLACRVWDVFCRDGEEFLFRTGLGILRLYEDILLQMDFIHIAQFLTKLPEDITSEKLFSCIAAIQMQNSTKKWTQVFASVMKDIKEGDKNNSPALKS</sequence>
<accession>A0ABM1CNB4</accession>
<feature type="compositionally biased region" description="Basic and acidic residues" evidence="2">
    <location>
        <begin position="129"/>
        <end position="153"/>
    </location>
</feature>
<dbReference type="Proteomes" id="UP000694910">
    <property type="component" value="Unplaced"/>
</dbReference>
<evidence type="ECO:0000259" key="3">
    <source>
        <dbReference type="PROSITE" id="PS50086"/>
    </source>
</evidence>
<protein>
    <submittedName>
        <fullName evidence="5">TBC1 domain family member 12 isoform X2</fullName>
    </submittedName>
</protein>
<dbReference type="Gene3D" id="1.10.10.750">
    <property type="entry name" value="Ypt/Rab-GAP domain of gyp1p, domain 1"/>
    <property type="match status" value="1"/>
</dbReference>
<dbReference type="SMART" id="SM00164">
    <property type="entry name" value="TBC"/>
    <property type="match status" value="1"/>
</dbReference>
<dbReference type="PANTHER" id="PTHR47219">
    <property type="entry name" value="RAB GTPASE-ACTIVATING PROTEIN 1-LIKE"/>
    <property type="match status" value="1"/>
</dbReference>
<dbReference type="InterPro" id="IPR035969">
    <property type="entry name" value="Rab-GAP_TBC_sf"/>
</dbReference>
<evidence type="ECO:0000256" key="2">
    <source>
        <dbReference type="SAM" id="MobiDB-lite"/>
    </source>
</evidence>
<evidence type="ECO:0000256" key="1">
    <source>
        <dbReference type="SAM" id="Coils"/>
    </source>
</evidence>
<feature type="compositionally biased region" description="Low complexity" evidence="2">
    <location>
        <begin position="194"/>
        <end position="210"/>
    </location>
</feature>
<dbReference type="Gene3D" id="1.10.8.270">
    <property type="entry name" value="putative rabgap domain of human tbc1 domain family member 14 like domains"/>
    <property type="match status" value="1"/>
</dbReference>
<feature type="coiled-coil region" evidence="1">
    <location>
        <begin position="393"/>
        <end position="435"/>
    </location>
</feature>